<accession>A0A1X9YRP4</accession>
<dbReference type="EC" id="3.4.11.2" evidence="4"/>
<keyword evidence="9" id="KW-0862">Zinc</keyword>
<keyword evidence="11" id="KW-0732">Signal</keyword>
<evidence type="ECO:0000256" key="3">
    <source>
        <dbReference type="ARBA" id="ARBA00010136"/>
    </source>
</evidence>
<dbReference type="STRING" id="709015.GCA_000472485_01774"/>
<evidence type="ECO:0000256" key="9">
    <source>
        <dbReference type="ARBA" id="ARBA00022833"/>
    </source>
</evidence>
<dbReference type="PANTHER" id="PTHR11533">
    <property type="entry name" value="PROTEASE M1 ZINC METALLOPROTEASE"/>
    <property type="match status" value="1"/>
</dbReference>
<dbReference type="InterPro" id="IPR001930">
    <property type="entry name" value="Peptidase_M1"/>
</dbReference>
<keyword evidence="14" id="KW-0031">Aminopeptidase</keyword>
<comment type="cofactor">
    <cofactor evidence="2">
        <name>Zn(2+)</name>
        <dbReference type="ChEBI" id="CHEBI:29105"/>
    </cofactor>
</comment>
<dbReference type="PROSITE" id="PS51257">
    <property type="entry name" value="PROKAR_LIPOPROTEIN"/>
    <property type="match status" value="1"/>
</dbReference>
<dbReference type="SUPFAM" id="SSF63737">
    <property type="entry name" value="Leukotriene A4 hydrolase N-terminal domain"/>
    <property type="match status" value="1"/>
</dbReference>
<dbReference type="GO" id="GO:0016020">
    <property type="term" value="C:membrane"/>
    <property type="evidence" value="ECO:0007669"/>
    <property type="project" value="TreeGrafter"/>
</dbReference>
<keyword evidence="10" id="KW-0482">Metalloprotease</keyword>
<name>A0A1X9YRP4_9BACT</name>
<dbReference type="GO" id="GO:0008270">
    <property type="term" value="F:zinc ion binding"/>
    <property type="evidence" value="ECO:0007669"/>
    <property type="project" value="InterPro"/>
</dbReference>
<dbReference type="PRINTS" id="PR00756">
    <property type="entry name" value="ALADIPTASE"/>
</dbReference>
<evidence type="ECO:0000256" key="6">
    <source>
        <dbReference type="ARBA" id="ARBA00022670"/>
    </source>
</evidence>
<evidence type="ECO:0000256" key="1">
    <source>
        <dbReference type="ARBA" id="ARBA00000098"/>
    </source>
</evidence>
<evidence type="ECO:0000256" key="5">
    <source>
        <dbReference type="ARBA" id="ARBA00015611"/>
    </source>
</evidence>
<reference evidence="15" key="1">
    <citation type="submission" date="2017-05" db="EMBL/GenBank/DDBJ databases">
        <authorList>
            <person name="Ray J."/>
            <person name="Price M."/>
            <person name="Deutschbauer A."/>
        </authorList>
    </citation>
    <scope>NUCLEOTIDE SEQUENCE [LARGE SCALE GENOMIC DNA]</scope>
    <source>
        <strain evidence="15">DSM 19842</strain>
    </source>
</reference>
<dbReference type="Pfam" id="PF01433">
    <property type="entry name" value="Peptidase_M1"/>
    <property type="match status" value="1"/>
</dbReference>
<keyword evidence="8" id="KW-0378">Hydrolase</keyword>
<evidence type="ECO:0000256" key="8">
    <source>
        <dbReference type="ARBA" id="ARBA00022801"/>
    </source>
</evidence>
<dbReference type="InterPro" id="IPR045357">
    <property type="entry name" value="Aminopeptidase_N-like_N"/>
</dbReference>
<keyword evidence="7" id="KW-0479">Metal-binding</keyword>
<dbReference type="InterPro" id="IPR027268">
    <property type="entry name" value="Peptidase_M4/M1_CTD_sf"/>
</dbReference>
<dbReference type="InterPro" id="IPR014782">
    <property type="entry name" value="Peptidase_M1_dom"/>
</dbReference>
<keyword evidence="6" id="KW-0645">Protease</keyword>
<evidence type="ECO:0000313" key="15">
    <source>
        <dbReference type="Proteomes" id="UP000266292"/>
    </source>
</evidence>
<evidence type="ECO:0000313" key="14">
    <source>
        <dbReference type="EMBL" id="ARS35528.1"/>
    </source>
</evidence>
<evidence type="ECO:0000256" key="11">
    <source>
        <dbReference type="SAM" id="SignalP"/>
    </source>
</evidence>
<dbReference type="OrthoDB" id="100605at2"/>
<dbReference type="InterPro" id="IPR050344">
    <property type="entry name" value="Peptidase_M1_aminopeptidases"/>
</dbReference>
<dbReference type="CDD" id="cd09602">
    <property type="entry name" value="M1_APN"/>
    <property type="match status" value="1"/>
</dbReference>
<dbReference type="GO" id="GO:0005737">
    <property type="term" value="C:cytoplasm"/>
    <property type="evidence" value="ECO:0007669"/>
    <property type="project" value="TreeGrafter"/>
</dbReference>
<evidence type="ECO:0000259" key="13">
    <source>
        <dbReference type="Pfam" id="PF17900"/>
    </source>
</evidence>
<dbReference type="AlphaFoldDB" id="A0A1X9YRP4"/>
<gene>
    <name evidence="14" type="ORF">CA264_08810</name>
</gene>
<organism evidence="14 15">
    <name type="scientific">Pontibacter actiniarum</name>
    <dbReference type="NCBI Taxonomy" id="323450"/>
    <lineage>
        <taxon>Bacteria</taxon>
        <taxon>Pseudomonadati</taxon>
        <taxon>Bacteroidota</taxon>
        <taxon>Cytophagia</taxon>
        <taxon>Cytophagales</taxon>
        <taxon>Hymenobacteraceae</taxon>
        <taxon>Pontibacter</taxon>
    </lineage>
</organism>
<proteinExistence type="inferred from homology"/>
<dbReference type="GO" id="GO:0042277">
    <property type="term" value="F:peptide binding"/>
    <property type="evidence" value="ECO:0007669"/>
    <property type="project" value="TreeGrafter"/>
</dbReference>
<comment type="similarity">
    <text evidence="3">Belongs to the peptidase M1 family.</text>
</comment>
<evidence type="ECO:0000256" key="2">
    <source>
        <dbReference type="ARBA" id="ARBA00001947"/>
    </source>
</evidence>
<dbReference type="GO" id="GO:0070006">
    <property type="term" value="F:metalloaminopeptidase activity"/>
    <property type="evidence" value="ECO:0007669"/>
    <property type="project" value="TreeGrafter"/>
</dbReference>
<dbReference type="GO" id="GO:0005615">
    <property type="term" value="C:extracellular space"/>
    <property type="evidence" value="ECO:0007669"/>
    <property type="project" value="TreeGrafter"/>
</dbReference>
<evidence type="ECO:0000256" key="7">
    <source>
        <dbReference type="ARBA" id="ARBA00022723"/>
    </source>
</evidence>
<dbReference type="GO" id="GO:0016285">
    <property type="term" value="F:alanyl aminopeptidase activity"/>
    <property type="evidence" value="ECO:0007669"/>
    <property type="project" value="UniProtKB-EC"/>
</dbReference>
<dbReference type="Pfam" id="PF17900">
    <property type="entry name" value="Peptidase_M1_N"/>
    <property type="match status" value="1"/>
</dbReference>
<dbReference type="PANTHER" id="PTHR11533:SF299">
    <property type="entry name" value="AMINOPEPTIDASE"/>
    <property type="match status" value="1"/>
</dbReference>
<dbReference type="GO" id="GO:0006508">
    <property type="term" value="P:proteolysis"/>
    <property type="evidence" value="ECO:0007669"/>
    <property type="project" value="UniProtKB-KW"/>
</dbReference>
<dbReference type="SUPFAM" id="SSF55486">
    <property type="entry name" value="Metalloproteases ('zincins'), catalytic domain"/>
    <property type="match status" value="1"/>
</dbReference>
<evidence type="ECO:0000256" key="10">
    <source>
        <dbReference type="ARBA" id="ARBA00023049"/>
    </source>
</evidence>
<comment type="catalytic activity">
    <reaction evidence="1">
        <text>Release of an N-terminal amino acid, Xaa-|-Yaa- from a peptide, amide or arylamide. Xaa is preferably Ala, but may be most amino acids including Pro (slow action). When a terminal hydrophobic residue is followed by a prolyl residue, the two may be released as an intact Xaa-Pro dipeptide.</text>
        <dbReference type="EC" id="3.4.11.2"/>
    </reaction>
</comment>
<feature type="domain" description="Peptidase M1 membrane alanine aminopeptidase" evidence="12">
    <location>
        <begin position="264"/>
        <end position="476"/>
    </location>
</feature>
<dbReference type="EMBL" id="CP021235">
    <property type="protein sequence ID" value="ARS35528.1"/>
    <property type="molecule type" value="Genomic_DNA"/>
</dbReference>
<dbReference type="RefSeq" id="WP_025606426.1">
    <property type="nucleotide sequence ID" value="NZ_CP021235.1"/>
</dbReference>
<dbReference type="InterPro" id="IPR042097">
    <property type="entry name" value="Aminopeptidase_N-like_N_sf"/>
</dbReference>
<dbReference type="Proteomes" id="UP000266292">
    <property type="component" value="Chromosome"/>
</dbReference>
<feature type="domain" description="Aminopeptidase N-like N-terminal" evidence="13">
    <location>
        <begin position="61"/>
        <end position="222"/>
    </location>
</feature>
<feature type="signal peptide" evidence="11">
    <location>
        <begin position="1"/>
        <end position="24"/>
    </location>
</feature>
<sequence length="867" mass="98446">MKKRNRTLLLAGVGLLGVASLASCSGPRATTTAVPTAAVPLETGVSAELANYRKQVLSHIAYNIHLQLPAQKQTPILGSETITFRLADNSQPLQLDFKEAPDHLKQVWINGKLAEVRVEKEHILLPTQLLKEGLNEVKVEFVAGDLSLNRNADYLYTLLVPDRARTVLPVFDQPNLKATFTLNLTLPKDWSALANGQLVDSTQSGGSKSYSFATSDTIPTYLFSFAAGKFRHAQRDMKGTTMHFYHRETDATKIQESMGPIFQIHSDALAFLEDYTQIPYPFQKFDFVAIPDFQYGGMEHVGAIQYKASSLFLDDGATKDQQISRSNLIAHETAHMWFGDLVTMQWFNDVWMKEVFANFMADKITQVALEDTNYDMKFLVDHFPAAYSIDRTAGANPIRQPLDNLQDAGSLYGNIIYHKAPIMMRQLERLMGAEKFQEGLQEYLRTYAYQNATWPDLIKILDARTEADLEQWNQVWVNEPGRPIFSYDLKTAGGKVQQLTVTQRGEDGSERVWPQSFEIALVYPDRMEELTVNMAESKTVVNAAAGKEAPQFILFNSTGQGYGVFPVEEQLLQRLPRLQDPVQRASSYINLYENMLNGRSITPEQLLSFYKENLAQEREELNVKLLTGQMGNIYWLLLTPAQRQQYAAQLEQKVWQALQQQPAGNVKKLLFKTYQSIALTQEAQDRLYQVWQEQKAPAGVKLNEDDYTSLALALAVRDYPAENILPRQLGRIQNPDRQQRLAFMMPALSANLQERDAFFASLKEAENREKEAWVTAALGYLHHPLRAKTSQHYLPQSLELLDEIQRTGDIFFPFNWLRATFGSYQSPAAARAVRDFLARNPNYNPKLKDKILQAADDLFRAERLVRE</sequence>
<dbReference type="GO" id="GO:0043171">
    <property type="term" value="P:peptide catabolic process"/>
    <property type="evidence" value="ECO:0007669"/>
    <property type="project" value="TreeGrafter"/>
</dbReference>
<keyword evidence="15" id="KW-1185">Reference proteome</keyword>
<dbReference type="KEGG" id="pact:CA264_08810"/>
<dbReference type="Gene3D" id="2.60.40.1730">
    <property type="entry name" value="tricorn interacting facor f3 domain"/>
    <property type="match status" value="1"/>
</dbReference>
<evidence type="ECO:0000256" key="4">
    <source>
        <dbReference type="ARBA" id="ARBA00012564"/>
    </source>
</evidence>
<feature type="chain" id="PRO_5010996400" description="Aminopeptidase N" evidence="11">
    <location>
        <begin position="25"/>
        <end position="867"/>
    </location>
</feature>
<dbReference type="Gene3D" id="1.10.390.10">
    <property type="entry name" value="Neutral Protease Domain 2"/>
    <property type="match status" value="1"/>
</dbReference>
<evidence type="ECO:0000259" key="12">
    <source>
        <dbReference type="Pfam" id="PF01433"/>
    </source>
</evidence>
<protein>
    <recommendedName>
        <fullName evidence="5">Aminopeptidase N</fullName>
        <ecNumber evidence="4">3.4.11.2</ecNumber>
    </recommendedName>
</protein>